<name>A0A381N295_9ZZZZ</name>
<reference evidence="5" key="1">
    <citation type="submission" date="2018-05" db="EMBL/GenBank/DDBJ databases">
        <authorList>
            <person name="Lanie J.A."/>
            <person name="Ng W.-L."/>
            <person name="Kazmierczak K.M."/>
            <person name="Andrzejewski T.M."/>
            <person name="Davidsen T.M."/>
            <person name="Wayne K.J."/>
            <person name="Tettelin H."/>
            <person name="Glass J.I."/>
            <person name="Rusch D."/>
            <person name="Podicherti R."/>
            <person name="Tsui H.-C.T."/>
            <person name="Winkler M.E."/>
        </authorList>
    </citation>
    <scope>NUCLEOTIDE SEQUENCE</scope>
</reference>
<dbReference type="InterPro" id="IPR036291">
    <property type="entry name" value="NAD(P)-bd_dom_sf"/>
</dbReference>
<dbReference type="InterPro" id="IPR050857">
    <property type="entry name" value="D-2-hydroxyacid_DH"/>
</dbReference>
<dbReference type="Pfam" id="PF02826">
    <property type="entry name" value="2-Hacid_dh_C"/>
    <property type="match status" value="1"/>
</dbReference>
<dbReference type="CDD" id="cd05299">
    <property type="entry name" value="CtBP_dh"/>
    <property type="match status" value="1"/>
</dbReference>
<dbReference type="EMBL" id="UINC01000081">
    <property type="protein sequence ID" value="SUZ48701.1"/>
    <property type="molecule type" value="Genomic_DNA"/>
</dbReference>
<dbReference type="InterPro" id="IPR006140">
    <property type="entry name" value="D-isomer_DH_NAD-bd"/>
</dbReference>
<dbReference type="GO" id="GO:0003714">
    <property type="term" value="F:transcription corepressor activity"/>
    <property type="evidence" value="ECO:0007669"/>
    <property type="project" value="InterPro"/>
</dbReference>
<organism evidence="5">
    <name type="scientific">marine metagenome</name>
    <dbReference type="NCBI Taxonomy" id="408172"/>
    <lineage>
        <taxon>unclassified sequences</taxon>
        <taxon>metagenomes</taxon>
        <taxon>ecological metagenomes</taxon>
    </lineage>
</organism>
<dbReference type="AlphaFoldDB" id="A0A381N295"/>
<keyword evidence="3" id="KW-0520">NAD</keyword>
<accession>A0A381N295</accession>
<dbReference type="PANTHER" id="PTHR42789">
    <property type="entry name" value="D-ISOMER SPECIFIC 2-HYDROXYACID DEHYDROGENASE FAMILY PROTEIN (AFU_ORTHOLOGUE AFUA_6G10090)"/>
    <property type="match status" value="1"/>
</dbReference>
<evidence type="ECO:0000259" key="4">
    <source>
        <dbReference type="Pfam" id="PF02826"/>
    </source>
</evidence>
<dbReference type="SUPFAM" id="SSF52283">
    <property type="entry name" value="Formate/glycerate dehydrogenase catalytic domain-like"/>
    <property type="match status" value="1"/>
</dbReference>
<gene>
    <name evidence="5" type="ORF">METZ01_LOCUS1555</name>
</gene>
<dbReference type="PROSITE" id="PS00065">
    <property type="entry name" value="D_2_HYDROXYACID_DH_1"/>
    <property type="match status" value="1"/>
</dbReference>
<proteinExistence type="inferred from homology"/>
<evidence type="ECO:0000256" key="1">
    <source>
        <dbReference type="ARBA" id="ARBA00005854"/>
    </source>
</evidence>
<evidence type="ECO:0000256" key="3">
    <source>
        <dbReference type="ARBA" id="ARBA00023027"/>
    </source>
</evidence>
<dbReference type="GO" id="GO:0016616">
    <property type="term" value="F:oxidoreductase activity, acting on the CH-OH group of donors, NAD or NADP as acceptor"/>
    <property type="evidence" value="ECO:0007669"/>
    <property type="project" value="InterPro"/>
</dbReference>
<feature type="domain" description="D-isomer specific 2-hydroxyacid dehydrogenase NAD-binding" evidence="4">
    <location>
        <begin position="104"/>
        <end position="287"/>
    </location>
</feature>
<dbReference type="InterPro" id="IPR029753">
    <property type="entry name" value="D-isomer_DH_CS"/>
</dbReference>
<dbReference type="PROSITE" id="PS00671">
    <property type="entry name" value="D_2_HYDROXYACID_DH_3"/>
    <property type="match status" value="1"/>
</dbReference>
<keyword evidence="2" id="KW-0560">Oxidoreductase</keyword>
<dbReference type="FunFam" id="3.40.50.720:FF:000203">
    <property type="entry name" value="D-3-phosphoglycerate dehydrogenase (SerA)"/>
    <property type="match status" value="1"/>
</dbReference>
<comment type="similarity">
    <text evidence="1">Belongs to the D-isomer specific 2-hydroxyacid dehydrogenase family.</text>
</comment>
<dbReference type="SUPFAM" id="SSF51735">
    <property type="entry name" value="NAD(P)-binding Rossmann-fold domains"/>
    <property type="match status" value="1"/>
</dbReference>
<dbReference type="InterPro" id="IPR029752">
    <property type="entry name" value="D-isomer_DH_CS1"/>
</dbReference>
<dbReference type="Gene3D" id="3.40.50.720">
    <property type="entry name" value="NAD(P)-binding Rossmann-like Domain"/>
    <property type="match status" value="2"/>
</dbReference>
<dbReference type="PANTHER" id="PTHR42789:SF1">
    <property type="entry name" value="D-ISOMER SPECIFIC 2-HYDROXYACID DEHYDROGENASE FAMILY PROTEIN (AFU_ORTHOLOGUE AFUA_6G10090)"/>
    <property type="match status" value="1"/>
</dbReference>
<sequence>MKIALPHSPYNRIDIFEAAGFEVVEGSTRSTEEMIDLLGDADGAQVGTLPLTSREVLEACPKLKVVSRMGVGVDSIDLEAATELGVLACNVPGVNTTEVADHAVAMLLGLTRRLVDATNTTRAGQWSENRRLTGEYQRSVRRIAGHTIGIIGFGNIGRAFATRIRGFGPASITAYDPYVPQSTADLYGVRMVDFGELLSSADFITIHCSSTEETRHMIDSNALGRMKSTALLVNTSRGPVVNGAALANALSEGQIEAAALDVTEIEPIDAQDPLLGLPNMMVTPHIAGFSPTFLEECPIMQAENIVRVLTGSPPHGLANPEVIKTIAVMRSVDPGRWDGVPEFSTALAV</sequence>
<dbReference type="GO" id="GO:0051287">
    <property type="term" value="F:NAD binding"/>
    <property type="evidence" value="ECO:0007669"/>
    <property type="project" value="InterPro"/>
</dbReference>
<evidence type="ECO:0000256" key="2">
    <source>
        <dbReference type="ARBA" id="ARBA00023002"/>
    </source>
</evidence>
<dbReference type="InterPro" id="IPR043322">
    <property type="entry name" value="CtBP"/>
</dbReference>
<evidence type="ECO:0000313" key="5">
    <source>
        <dbReference type="EMBL" id="SUZ48701.1"/>
    </source>
</evidence>
<protein>
    <recommendedName>
        <fullName evidence="4">D-isomer specific 2-hydroxyacid dehydrogenase NAD-binding domain-containing protein</fullName>
    </recommendedName>
</protein>